<evidence type="ECO:0000313" key="2">
    <source>
        <dbReference type="Proteomes" id="UP001194468"/>
    </source>
</evidence>
<comment type="caution">
    <text evidence="1">The sequence shown here is derived from an EMBL/GenBank/DDBJ whole genome shotgun (WGS) entry which is preliminary data.</text>
</comment>
<keyword evidence="2" id="KW-1185">Reference proteome</keyword>
<organism evidence="1 2">
    <name type="scientific">Boletus edulis BED1</name>
    <dbReference type="NCBI Taxonomy" id="1328754"/>
    <lineage>
        <taxon>Eukaryota</taxon>
        <taxon>Fungi</taxon>
        <taxon>Dikarya</taxon>
        <taxon>Basidiomycota</taxon>
        <taxon>Agaricomycotina</taxon>
        <taxon>Agaricomycetes</taxon>
        <taxon>Agaricomycetidae</taxon>
        <taxon>Boletales</taxon>
        <taxon>Boletineae</taxon>
        <taxon>Boletaceae</taxon>
        <taxon>Boletoideae</taxon>
        <taxon>Boletus</taxon>
    </lineage>
</organism>
<reference evidence="1" key="2">
    <citation type="journal article" date="2020" name="Nat. Commun.">
        <title>Large-scale genome sequencing of mycorrhizal fungi provides insights into the early evolution of symbiotic traits.</title>
        <authorList>
            <person name="Miyauchi S."/>
            <person name="Kiss E."/>
            <person name="Kuo A."/>
            <person name="Drula E."/>
            <person name="Kohler A."/>
            <person name="Sanchez-Garcia M."/>
            <person name="Morin E."/>
            <person name="Andreopoulos B."/>
            <person name="Barry K.W."/>
            <person name="Bonito G."/>
            <person name="Buee M."/>
            <person name="Carver A."/>
            <person name="Chen C."/>
            <person name="Cichocki N."/>
            <person name="Clum A."/>
            <person name="Culley D."/>
            <person name="Crous P.W."/>
            <person name="Fauchery L."/>
            <person name="Girlanda M."/>
            <person name="Hayes R.D."/>
            <person name="Keri Z."/>
            <person name="LaButti K."/>
            <person name="Lipzen A."/>
            <person name="Lombard V."/>
            <person name="Magnuson J."/>
            <person name="Maillard F."/>
            <person name="Murat C."/>
            <person name="Nolan M."/>
            <person name="Ohm R.A."/>
            <person name="Pangilinan J."/>
            <person name="Pereira M.F."/>
            <person name="Perotto S."/>
            <person name="Peter M."/>
            <person name="Pfister S."/>
            <person name="Riley R."/>
            <person name="Sitrit Y."/>
            <person name="Stielow J.B."/>
            <person name="Szollosi G."/>
            <person name="Zifcakova L."/>
            <person name="Stursova M."/>
            <person name="Spatafora J.W."/>
            <person name="Tedersoo L."/>
            <person name="Vaario L.M."/>
            <person name="Yamada A."/>
            <person name="Yan M."/>
            <person name="Wang P."/>
            <person name="Xu J."/>
            <person name="Bruns T."/>
            <person name="Baldrian P."/>
            <person name="Vilgalys R."/>
            <person name="Dunand C."/>
            <person name="Henrissat B."/>
            <person name="Grigoriev I.V."/>
            <person name="Hibbett D."/>
            <person name="Nagy L.G."/>
            <person name="Martin F.M."/>
        </authorList>
    </citation>
    <scope>NUCLEOTIDE SEQUENCE</scope>
    <source>
        <strain evidence="1">BED1</strain>
    </source>
</reference>
<dbReference type="Proteomes" id="UP001194468">
    <property type="component" value="Unassembled WGS sequence"/>
</dbReference>
<feature type="non-terminal residue" evidence="1">
    <location>
        <position position="1"/>
    </location>
</feature>
<evidence type="ECO:0000313" key="1">
    <source>
        <dbReference type="EMBL" id="KAF8439444.1"/>
    </source>
</evidence>
<dbReference type="AlphaFoldDB" id="A0AAD4BU66"/>
<dbReference type="EMBL" id="WHUW01000014">
    <property type="protein sequence ID" value="KAF8439444.1"/>
    <property type="molecule type" value="Genomic_DNA"/>
</dbReference>
<reference evidence="1" key="1">
    <citation type="submission" date="2019-10" db="EMBL/GenBank/DDBJ databases">
        <authorList>
            <consortium name="DOE Joint Genome Institute"/>
            <person name="Kuo A."/>
            <person name="Miyauchi S."/>
            <person name="Kiss E."/>
            <person name="Drula E."/>
            <person name="Kohler A."/>
            <person name="Sanchez-Garcia M."/>
            <person name="Andreopoulos B."/>
            <person name="Barry K.W."/>
            <person name="Bonito G."/>
            <person name="Buee M."/>
            <person name="Carver A."/>
            <person name="Chen C."/>
            <person name="Cichocki N."/>
            <person name="Clum A."/>
            <person name="Culley D."/>
            <person name="Crous P.W."/>
            <person name="Fauchery L."/>
            <person name="Girlanda M."/>
            <person name="Hayes R."/>
            <person name="Keri Z."/>
            <person name="LaButti K."/>
            <person name="Lipzen A."/>
            <person name="Lombard V."/>
            <person name="Magnuson J."/>
            <person name="Maillard F."/>
            <person name="Morin E."/>
            <person name="Murat C."/>
            <person name="Nolan M."/>
            <person name="Ohm R."/>
            <person name="Pangilinan J."/>
            <person name="Pereira M."/>
            <person name="Perotto S."/>
            <person name="Peter M."/>
            <person name="Riley R."/>
            <person name="Sitrit Y."/>
            <person name="Stielow B."/>
            <person name="Szollosi G."/>
            <person name="Zifcakova L."/>
            <person name="Stursova M."/>
            <person name="Spatafora J.W."/>
            <person name="Tedersoo L."/>
            <person name="Vaario L.-M."/>
            <person name="Yamada A."/>
            <person name="Yan M."/>
            <person name="Wang P."/>
            <person name="Xu J."/>
            <person name="Bruns T."/>
            <person name="Baldrian P."/>
            <person name="Vilgalys R."/>
            <person name="Henrissat B."/>
            <person name="Grigoriev I.V."/>
            <person name="Hibbett D."/>
            <person name="Nagy L.G."/>
            <person name="Martin F.M."/>
        </authorList>
    </citation>
    <scope>NUCLEOTIDE SEQUENCE</scope>
    <source>
        <strain evidence="1">BED1</strain>
    </source>
</reference>
<name>A0AAD4BU66_BOLED</name>
<proteinExistence type="predicted"/>
<feature type="non-terminal residue" evidence="1">
    <location>
        <position position="75"/>
    </location>
</feature>
<protein>
    <submittedName>
        <fullName evidence="1">Uncharacterized protein</fullName>
    </submittedName>
</protein>
<accession>A0AAD4BU66</accession>
<sequence length="75" mass="8473">GHQVSSLRFKLASDKNHRVYKAEMVGMILAVEPLKSTRHVRKVSLALDRKAAILTSKSFLSKPAHYLMDIFHANL</sequence>
<gene>
    <name evidence="1" type="ORF">L210DRAFT_793453</name>
</gene>